<dbReference type="WBParaSite" id="jg25988">
    <property type="protein sequence ID" value="jg25988"/>
    <property type="gene ID" value="jg25988"/>
</dbReference>
<keyword evidence="1" id="KW-1185">Reference proteome</keyword>
<proteinExistence type="predicted"/>
<accession>A0A915E2F7</accession>
<protein>
    <submittedName>
        <fullName evidence="2">Transposase</fullName>
    </submittedName>
</protein>
<evidence type="ECO:0000313" key="1">
    <source>
        <dbReference type="Proteomes" id="UP000887574"/>
    </source>
</evidence>
<dbReference type="Proteomes" id="UP000887574">
    <property type="component" value="Unplaced"/>
</dbReference>
<sequence length="123" mass="13862">MPRVYDGAKNAVKEKLSKCGTLSFTSDIWTNQSSGFISLTAHGINNIGRENSSSYAFESLEEVTLLPVSQLLLFQTFNLTNSVEGDYRSLHILTDQKIRQPEGSTKHNPIMLNQRALMIRERD</sequence>
<dbReference type="AlphaFoldDB" id="A0A915E2F7"/>
<evidence type="ECO:0000313" key="2">
    <source>
        <dbReference type="WBParaSite" id="jg25988"/>
    </source>
</evidence>
<organism evidence="1 2">
    <name type="scientific">Ditylenchus dipsaci</name>
    <dbReference type="NCBI Taxonomy" id="166011"/>
    <lineage>
        <taxon>Eukaryota</taxon>
        <taxon>Metazoa</taxon>
        <taxon>Ecdysozoa</taxon>
        <taxon>Nematoda</taxon>
        <taxon>Chromadorea</taxon>
        <taxon>Rhabditida</taxon>
        <taxon>Tylenchina</taxon>
        <taxon>Tylenchomorpha</taxon>
        <taxon>Sphaerularioidea</taxon>
        <taxon>Anguinidae</taxon>
        <taxon>Anguininae</taxon>
        <taxon>Ditylenchus</taxon>
    </lineage>
</organism>
<reference evidence="2" key="1">
    <citation type="submission" date="2022-11" db="UniProtKB">
        <authorList>
            <consortium name="WormBaseParasite"/>
        </authorList>
    </citation>
    <scope>IDENTIFICATION</scope>
</reference>
<name>A0A915E2F7_9BILA</name>